<accession>A0ABS8RMJ9</accession>
<proteinExistence type="predicted"/>
<protein>
    <submittedName>
        <fullName evidence="1">Uncharacterized protein</fullName>
    </submittedName>
</protein>
<organism evidence="1 2">
    <name type="scientific">Datura stramonium</name>
    <name type="common">Jimsonweed</name>
    <name type="synonym">Common thornapple</name>
    <dbReference type="NCBI Taxonomy" id="4076"/>
    <lineage>
        <taxon>Eukaryota</taxon>
        <taxon>Viridiplantae</taxon>
        <taxon>Streptophyta</taxon>
        <taxon>Embryophyta</taxon>
        <taxon>Tracheophyta</taxon>
        <taxon>Spermatophyta</taxon>
        <taxon>Magnoliopsida</taxon>
        <taxon>eudicotyledons</taxon>
        <taxon>Gunneridae</taxon>
        <taxon>Pentapetalae</taxon>
        <taxon>asterids</taxon>
        <taxon>lamiids</taxon>
        <taxon>Solanales</taxon>
        <taxon>Solanaceae</taxon>
        <taxon>Solanoideae</taxon>
        <taxon>Datureae</taxon>
        <taxon>Datura</taxon>
    </lineage>
</organism>
<evidence type="ECO:0000313" key="2">
    <source>
        <dbReference type="Proteomes" id="UP000823775"/>
    </source>
</evidence>
<comment type="caution">
    <text evidence="1">The sequence shown here is derived from an EMBL/GenBank/DDBJ whole genome shotgun (WGS) entry which is preliminary data.</text>
</comment>
<keyword evidence="2" id="KW-1185">Reference proteome</keyword>
<evidence type="ECO:0000313" key="1">
    <source>
        <dbReference type="EMBL" id="MCD7448022.1"/>
    </source>
</evidence>
<reference evidence="1 2" key="1">
    <citation type="journal article" date="2021" name="BMC Genomics">
        <title>Datura genome reveals duplications of psychoactive alkaloid biosynthetic genes and high mutation rate following tissue culture.</title>
        <authorList>
            <person name="Rajewski A."/>
            <person name="Carter-House D."/>
            <person name="Stajich J."/>
            <person name="Litt A."/>
        </authorList>
    </citation>
    <scope>NUCLEOTIDE SEQUENCE [LARGE SCALE GENOMIC DNA]</scope>
    <source>
        <strain evidence="1">AR-01</strain>
    </source>
</reference>
<gene>
    <name evidence="1" type="ORF">HAX54_037335</name>
</gene>
<dbReference type="EMBL" id="JACEIK010000050">
    <property type="protein sequence ID" value="MCD7448022.1"/>
    <property type="molecule type" value="Genomic_DNA"/>
</dbReference>
<dbReference type="Proteomes" id="UP000823775">
    <property type="component" value="Unassembled WGS sequence"/>
</dbReference>
<sequence length="102" mass="11842">MAFLGSLVFPKRLRKINKNLLPLVMSIFTEPNELVLVPMVLAKIFQALSACSRGYEIFKHCNLLLQDIHLWSLVTPYEDGYKALISTTWIRNSRALETWLYK</sequence>
<name>A0ABS8RMJ9_DATST</name>